<proteinExistence type="predicted"/>
<name>A0ACB7RT61_HYAAI</name>
<gene>
    <name evidence="1" type="ORF">HPB50_019611</name>
</gene>
<comment type="caution">
    <text evidence="1">The sequence shown here is derived from an EMBL/GenBank/DDBJ whole genome shotgun (WGS) entry which is preliminary data.</text>
</comment>
<keyword evidence="2" id="KW-1185">Reference proteome</keyword>
<protein>
    <submittedName>
        <fullName evidence="1">Uncharacterized protein</fullName>
    </submittedName>
</protein>
<evidence type="ECO:0000313" key="1">
    <source>
        <dbReference type="EMBL" id="KAH6924573.1"/>
    </source>
</evidence>
<sequence length="410" mass="45136">MGTSLKSGSAVLEEVGGDPLGYRSLHSALDEPALVCWLGDTQEGLPRVQSVRVVCVAARISPHHMRVYASSESIVLEDVRVCGELGIVRHACVRGSGAVYPALGSAAEISSECVHLGVSTERLVGWSPQEYTGCRGRGTTRYLHQHFDPYDKAAPAFITVRGASTFDIEGELRAVPRTVTTLVFHVGTSELQRFGCQETLRRMRRLVNNTLRARPELQRLIVSCVLPRHTNRRLDHPNDDFVGWFNREAQELNDTIKRYCRRPSKVTYLDYGFESLPPRRFLAADGLHPSFSGVALMAQTLKGVLRRGKMETAPGWSTQAASPRSTPPSVRQPEANITGHPTTSPAVAPSSSESQRTTTADTVRSQDSGARTTRTDTEYPTIAESLTPSTTVRRYNLRNSTVPSPRPKED</sequence>
<organism evidence="1 2">
    <name type="scientific">Hyalomma asiaticum</name>
    <name type="common">Tick</name>
    <dbReference type="NCBI Taxonomy" id="266040"/>
    <lineage>
        <taxon>Eukaryota</taxon>
        <taxon>Metazoa</taxon>
        <taxon>Ecdysozoa</taxon>
        <taxon>Arthropoda</taxon>
        <taxon>Chelicerata</taxon>
        <taxon>Arachnida</taxon>
        <taxon>Acari</taxon>
        <taxon>Parasitiformes</taxon>
        <taxon>Ixodida</taxon>
        <taxon>Ixodoidea</taxon>
        <taxon>Ixodidae</taxon>
        <taxon>Hyalomminae</taxon>
        <taxon>Hyalomma</taxon>
    </lineage>
</organism>
<reference evidence="1" key="1">
    <citation type="submission" date="2020-05" db="EMBL/GenBank/DDBJ databases">
        <title>Large-scale comparative analyses of tick genomes elucidate their genetic diversity and vector capacities.</title>
        <authorList>
            <person name="Jia N."/>
            <person name="Wang J."/>
            <person name="Shi W."/>
            <person name="Du L."/>
            <person name="Sun Y."/>
            <person name="Zhan W."/>
            <person name="Jiang J."/>
            <person name="Wang Q."/>
            <person name="Zhang B."/>
            <person name="Ji P."/>
            <person name="Sakyi L.B."/>
            <person name="Cui X."/>
            <person name="Yuan T."/>
            <person name="Jiang B."/>
            <person name="Yang W."/>
            <person name="Lam T.T.-Y."/>
            <person name="Chang Q."/>
            <person name="Ding S."/>
            <person name="Wang X."/>
            <person name="Zhu J."/>
            <person name="Ruan X."/>
            <person name="Zhao L."/>
            <person name="Wei J."/>
            <person name="Que T."/>
            <person name="Du C."/>
            <person name="Cheng J."/>
            <person name="Dai P."/>
            <person name="Han X."/>
            <person name="Huang E."/>
            <person name="Gao Y."/>
            <person name="Liu J."/>
            <person name="Shao H."/>
            <person name="Ye R."/>
            <person name="Li L."/>
            <person name="Wei W."/>
            <person name="Wang X."/>
            <person name="Wang C."/>
            <person name="Yang T."/>
            <person name="Huo Q."/>
            <person name="Li W."/>
            <person name="Guo W."/>
            <person name="Chen H."/>
            <person name="Zhou L."/>
            <person name="Ni X."/>
            <person name="Tian J."/>
            <person name="Zhou Y."/>
            <person name="Sheng Y."/>
            <person name="Liu T."/>
            <person name="Pan Y."/>
            <person name="Xia L."/>
            <person name="Li J."/>
            <person name="Zhao F."/>
            <person name="Cao W."/>
        </authorList>
    </citation>
    <scope>NUCLEOTIDE SEQUENCE</scope>
    <source>
        <strain evidence="1">Hyas-2018</strain>
    </source>
</reference>
<dbReference type="EMBL" id="CM023488">
    <property type="protein sequence ID" value="KAH6924573.1"/>
    <property type="molecule type" value="Genomic_DNA"/>
</dbReference>
<dbReference type="Proteomes" id="UP000821845">
    <property type="component" value="Chromosome 8"/>
</dbReference>
<evidence type="ECO:0000313" key="2">
    <source>
        <dbReference type="Proteomes" id="UP000821845"/>
    </source>
</evidence>
<accession>A0ACB7RT61</accession>